<dbReference type="Pfam" id="PF00149">
    <property type="entry name" value="Metallophos"/>
    <property type="match status" value="1"/>
</dbReference>
<accession>A0A922HS16</accession>
<dbReference type="AlphaFoldDB" id="A0A922HS16"/>
<dbReference type="Gene3D" id="1.10.238.10">
    <property type="entry name" value="EF-hand"/>
    <property type="match status" value="1"/>
</dbReference>
<reference evidence="4" key="2">
    <citation type="journal article" date="2022" name="Res Sq">
        <title>Comparative Genomics Reveals Insights into the Divergent Evolution of Astigmatic Mites and Household Pest Adaptations.</title>
        <authorList>
            <person name="Xiong Q."/>
            <person name="Wan A.T.-Y."/>
            <person name="Liu X.-Y."/>
            <person name="Fung C.S.-H."/>
            <person name="Xiao X."/>
            <person name="Malainual N."/>
            <person name="Hou J."/>
            <person name="Wang L."/>
            <person name="Wang M."/>
            <person name="Yang K."/>
            <person name="Cui Y."/>
            <person name="Leung E."/>
            <person name="Nong W."/>
            <person name="Shin S.-K."/>
            <person name="Au S."/>
            <person name="Jeong K.Y."/>
            <person name="Chew F.T."/>
            <person name="Hui J."/>
            <person name="Leung T.F."/>
            <person name="Tungtrongchitr A."/>
            <person name="Zhong N."/>
            <person name="Liu Z."/>
            <person name="Tsui S."/>
        </authorList>
    </citation>
    <scope>NUCLEOTIDE SEQUENCE</scope>
    <source>
        <strain evidence="4">Derf</strain>
        <tissue evidence="4">Whole organism</tissue>
    </source>
</reference>
<comment type="similarity">
    <text evidence="1">Belongs to the PPP phosphatase family.</text>
</comment>
<comment type="caution">
    <text evidence="4">The sequence shown here is derived from an EMBL/GenBank/DDBJ whole genome shotgun (WGS) entry which is preliminary data.</text>
</comment>
<dbReference type="Gene3D" id="3.60.21.10">
    <property type="match status" value="1"/>
</dbReference>
<reference evidence="4" key="1">
    <citation type="submission" date="2013-05" db="EMBL/GenBank/DDBJ databases">
        <authorList>
            <person name="Yim A.K.Y."/>
            <person name="Chan T.F."/>
            <person name="Ji K.M."/>
            <person name="Liu X.Y."/>
            <person name="Zhou J.W."/>
            <person name="Li R.Q."/>
            <person name="Yang K.Y."/>
            <person name="Li J."/>
            <person name="Li M."/>
            <person name="Law P.T.W."/>
            <person name="Wu Y.L."/>
            <person name="Cai Z.L."/>
            <person name="Qin H."/>
            <person name="Bao Y."/>
            <person name="Leung R.K.K."/>
            <person name="Ng P.K.S."/>
            <person name="Zou J."/>
            <person name="Zhong X.J."/>
            <person name="Ran P.X."/>
            <person name="Zhong N.S."/>
            <person name="Liu Z.G."/>
            <person name="Tsui S.K.W."/>
        </authorList>
    </citation>
    <scope>NUCLEOTIDE SEQUENCE</scope>
    <source>
        <strain evidence="4">Derf</strain>
        <tissue evidence="4">Whole organism</tissue>
    </source>
</reference>
<keyword evidence="5" id="KW-1185">Reference proteome</keyword>
<evidence type="ECO:0000313" key="4">
    <source>
        <dbReference type="EMBL" id="KAH9497914.1"/>
    </source>
</evidence>
<dbReference type="GO" id="GO:0005634">
    <property type="term" value="C:nucleus"/>
    <property type="evidence" value="ECO:0007669"/>
    <property type="project" value="TreeGrafter"/>
</dbReference>
<dbReference type="InterPro" id="IPR004843">
    <property type="entry name" value="Calcineurin-like_PHP"/>
</dbReference>
<feature type="domain" description="Serine/threonine specific protein phosphatases" evidence="3">
    <location>
        <begin position="632"/>
        <end position="637"/>
    </location>
</feature>
<dbReference type="PROSITE" id="PS00125">
    <property type="entry name" value="SER_THR_PHOSPHATASE"/>
    <property type="match status" value="1"/>
</dbReference>
<dbReference type="InterPro" id="IPR029052">
    <property type="entry name" value="Metallo-depent_PP-like"/>
</dbReference>
<dbReference type="EC" id="3.1.3.16" evidence="1"/>
<dbReference type="InterPro" id="IPR011992">
    <property type="entry name" value="EF-hand-dom_pair"/>
</dbReference>
<keyword evidence="1" id="KW-0378">Hydrolase</keyword>
<dbReference type="SUPFAM" id="SSF47473">
    <property type="entry name" value="EF-hand"/>
    <property type="match status" value="1"/>
</dbReference>
<dbReference type="PANTHER" id="PTHR11668">
    <property type="entry name" value="SERINE/THREONINE PROTEIN PHOSPHATASE"/>
    <property type="match status" value="1"/>
</dbReference>
<dbReference type="GO" id="GO:0004722">
    <property type="term" value="F:protein serine/threonine phosphatase activity"/>
    <property type="evidence" value="ECO:0007669"/>
    <property type="project" value="UniProtKB-EC"/>
</dbReference>
<dbReference type="InterPro" id="IPR050341">
    <property type="entry name" value="PP1_catalytic_subunit"/>
</dbReference>
<dbReference type="SUPFAM" id="SSF56300">
    <property type="entry name" value="Metallo-dependent phosphatases"/>
    <property type="match status" value="1"/>
</dbReference>
<evidence type="ECO:0000259" key="3">
    <source>
        <dbReference type="PROSITE" id="PS00125"/>
    </source>
</evidence>
<name>A0A922HS16_DERFA</name>
<comment type="catalytic activity">
    <reaction evidence="1">
        <text>O-phospho-L-threonyl-[protein] + H2O = L-threonyl-[protein] + phosphate</text>
        <dbReference type="Rhea" id="RHEA:47004"/>
        <dbReference type="Rhea" id="RHEA-COMP:11060"/>
        <dbReference type="Rhea" id="RHEA-COMP:11605"/>
        <dbReference type="ChEBI" id="CHEBI:15377"/>
        <dbReference type="ChEBI" id="CHEBI:30013"/>
        <dbReference type="ChEBI" id="CHEBI:43474"/>
        <dbReference type="ChEBI" id="CHEBI:61977"/>
        <dbReference type="EC" id="3.1.3.16"/>
    </reaction>
</comment>
<evidence type="ECO:0000313" key="5">
    <source>
        <dbReference type="Proteomes" id="UP000790347"/>
    </source>
</evidence>
<gene>
    <name evidence="4" type="ORF">DERF_013854</name>
</gene>
<sequence>MHPPPPPPTTTTKDRNDTKPSLSVANFYGLQPEGLKNTQHESSSTTTAATTTSPYDCYVFVIYCPNHRKVAISKPDDRPIVWLPFTTSLITSIIDDYHYTDNAYNGVMIILTDNNENQMKILRQQNHPQPFNQCQCIEIFRLQSPQTSKFVVRQTYFVELNGSSNQQFVCCQDNKHVKWIAVDELLNNYVANLWGPELIQFLRQSMKKPILQQIQEYSLEKAYHFLPREVPRNIEESILRSARLTEKDVERLYTDFVEHCYPSTYQTFESFRCYMEKFGFNRRDCRLNSLFNAFNFKNNGFLSFHELLLGLATIEPDTVHGEWRVRFIFRYYNNNCTGNLDMNEFQKMISDMNPGLSSSSSAESIDLKMKQSANEIGTKIVNGKTVITCDDFVLAIGQHRFRGTSSLCRSTKSLFLQISRAMAAKALKKSDKFHNIESIIDQFQGICLNCKEKQYRLACHSIKLDSNGSIIDVSQIINYHNNQLKSPEELAAINYSNEFQFNMESSAPNLMIKLIREFHPNKGTNKKPNGLLENDKELLWKLITALCNDMNRLLDHEDRCVRILSPCYVIGDIHGNLDDLLTMEQVLWKRIPCVGSNFLFLGDYVDRGQWSVECCLYLMAFKILCPNKVTMLRGNHEVRSLQIFYSYKKECLRKYGETMGEKIWEITNQIFDKLPISATIDGTIFCSHGGIPKSAKTLQEINQIPRKLPEPEKESPIAWEILWSDPCHQQQFIEMCNFFDIDHHDTNGYLNNIRRGTAYHFNEFATTKFLANNGLTKMIRGHEVPQQGYQFHFNDGKCLTIFSSSHYCGNQNHCALVLIDQQQQIVRIIRLDTYNKF</sequence>
<dbReference type="SMART" id="SM00156">
    <property type="entry name" value="PP2Ac"/>
    <property type="match status" value="1"/>
</dbReference>
<proteinExistence type="inferred from homology"/>
<dbReference type="GO" id="GO:0005737">
    <property type="term" value="C:cytoplasm"/>
    <property type="evidence" value="ECO:0007669"/>
    <property type="project" value="TreeGrafter"/>
</dbReference>
<dbReference type="Proteomes" id="UP000790347">
    <property type="component" value="Unassembled WGS sequence"/>
</dbReference>
<dbReference type="PANTHER" id="PTHR11668:SF496">
    <property type="entry name" value="SERINE_THREONINE-PROTEIN PHOSPHATASE"/>
    <property type="match status" value="1"/>
</dbReference>
<evidence type="ECO:0000256" key="2">
    <source>
        <dbReference type="SAM" id="MobiDB-lite"/>
    </source>
</evidence>
<organism evidence="4 5">
    <name type="scientific">Dermatophagoides farinae</name>
    <name type="common">American house dust mite</name>
    <dbReference type="NCBI Taxonomy" id="6954"/>
    <lineage>
        <taxon>Eukaryota</taxon>
        <taxon>Metazoa</taxon>
        <taxon>Ecdysozoa</taxon>
        <taxon>Arthropoda</taxon>
        <taxon>Chelicerata</taxon>
        <taxon>Arachnida</taxon>
        <taxon>Acari</taxon>
        <taxon>Acariformes</taxon>
        <taxon>Sarcoptiformes</taxon>
        <taxon>Astigmata</taxon>
        <taxon>Psoroptidia</taxon>
        <taxon>Analgoidea</taxon>
        <taxon>Pyroglyphidae</taxon>
        <taxon>Dermatophagoidinae</taxon>
        <taxon>Dermatophagoides</taxon>
    </lineage>
</organism>
<dbReference type="PRINTS" id="PR00114">
    <property type="entry name" value="STPHPHTASE"/>
</dbReference>
<protein>
    <recommendedName>
        <fullName evidence="1">Serine/threonine-protein phosphatase</fullName>
        <ecNumber evidence="1">3.1.3.16</ecNumber>
    </recommendedName>
</protein>
<evidence type="ECO:0000256" key="1">
    <source>
        <dbReference type="RuleBase" id="RU004273"/>
    </source>
</evidence>
<dbReference type="InterPro" id="IPR006186">
    <property type="entry name" value="Ser/Thr-sp_prot-phosphatase"/>
</dbReference>
<feature type="region of interest" description="Disordered" evidence="2">
    <location>
        <begin position="1"/>
        <end position="22"/>
    </location>
</feature>
<dbReference type="EMBL" id="ASGP02000007">
    <property type="protein sequence ID" value="KAH9497914.1"/>
    <property type="molecule type" value="Genomic_DNA"/>
</dbReference>